<dbReference type="AlphaFoldDB" id="A0A9P4HKF8"/>
<dbReference type="GO" id="GO:0008897">
    <property type="term" value="F:holo-[acyl-carrier-protein] synthase activity"/>
    <property type="evidence" value="ECO:0007669"/>
    <property type="project" value="InterPro"/>
</dbReference>
<dbReference type="InterPro" id="IPR037143">
    <property type="entry name" value="4-PPantetheinyl_Trfase_dom_sf"/>
</dbReference>
<dbReference type="GO" id="GO:0000287">
    <property type="term" value="F:magnesium ion binding"/>
    <property type="evidence" value="ECO:0007669"/>
    <property type="project" value="InterPro"/>
</dbReference>
<name>A0A9P4HKF8_9PLEO</name>
<dbReference type="OrthoDB" id="15433at2759"/>
<feature type="non-terminal residue" evidence="1">
    <location>
        <position position="1"/>
    </location>
</feature>
<evidence type="ECO:0008006" key="3">
    <source>
        <dbReference type="Google" id="ProtNLM"/>
    </source>
</evidence>
<dbReference type="SUPFAM" id="SSF56214">
    <property type="entry name" value="4'-phosphopantetheinyl transferase"/>
    <property type="match status" value="1"/>
</dbReference>
<gene>
    <name evidence="1" type="ORF">EK21DRAFT_45202</name>
</gene>
<dbReference type="EMBL" id="ML978158">
    <property type="protein sequence ID" value="KAF2035154.1"/>
    <property type="molecule type" value="Genomic_DNA"/>
</dbReference>
<protein>
    <recommendedName>
        <fullName evidence="3">4'-phosphopantetheinyl transferase domain-containing protein</fullName>
    </recommendedName>
</protein>
<dbReference type="Proteomes" id="UP000799777">
    <property type="component" value="Unassembled WGS sequence"/>
</dbReference>
<evidence type="ECO:0000313" key="2">
    <source>
        <dbReference type="Proteomes" id="UP000799777"/>
    </source>
</evidence>
<evidence type="ECO:0000313" key="1">
    <source>
        <dbReference type="EMBL" id="KAF2035154.1"/>
    </source>
</evidence>
<organism evidence="1 2">
    <name type="scientific">Setomelanomma holmii</name>
    <dbReference type="NCBI Taxonomy" id="210430"/>
    <lineage>
        <taxon>Eukaryota</taxon>
        <taxon>Fungi</taxon>
        <taxon>Dikarya</taxon>
        <taxon>Ascomycota</taxon>
        <taxon>Pezizomycotina</taxon>
        <taxon>Dothideomycetes</taxon>
        <taxon>Pleosporomycetidae</taxon>
        <taxon>Pleosporales</taxon>
        <taxon>Pleosporineae</taxon>
        <taxon>Phaeosphaeriaceae</taxon>
        <taxon>Setomelanomma</taxon>
    </lineage>
</organism>
<dbReference type="Gene3D" id="3.90.470.20">
    <property type="entry name" value="4'-phosphopantetheinyl transferase domain"/>
    <property type="match status" value="1"/>
</dbReference>
<reference evidence="1" key="1">
    <citation type="journal article" date="2020" name="Stud. Mycol.">
        <title>101 Dothideomycetes genomes: a test case for predicting lifestyles and emergence of pathogens.</title>
        <authorList>
            <person name="Haridas S."/>
            <person name="Albert R."/>
            <person name="Binder M."/>
            <person name="Bloem J."/>
            <person name="Labutti K."/>
            <person name="Salamov A."/>
            <person name="Andreopoulos B."/>
            <person name="Baker S."/>
            <person name="Barry K."/>
            <person name="Bills G."/>
            <person name="Bluhm B."/>
            <person name="Cannon C."/>
            <person name="Castanera R."/>
            <person name="Culley D."/>
            <person name="Daum C."/>
            <person name="Ezra D."/>
            <person name="Gonzalez J."/>
            <person name="Henrissat B."/>
            <person name="Kuo A."/>
            <person name="Liang C."/>
            <person name="Lipzen A."/>
            <person name="Lutzoni F."/>
            <person name="Magnuson J."/>
            <person name="Mondo S."/>
            <person name="Nolan M."/>
            <person name="Ohm R."/>
            <person name="Pangilinan J."/>
            <person name="Park H.-J."/>
            <person name="Ramirez L."/>
            <person name="Alfaro M."/>
            <person name="Sun H."/>
            <person name="Tritt A."/>
            <person name="Yoshinaga Y."/>
            <person name="Zwiers L.-H."/>
            <person name="Turgeon B."/>
            <person name="Goodwin S."/>
            <person name="Spatafora J."/>
            <person name="Crous P."/>
            <person name="Grigoriev I."/>
        </authorList>
    </citation>
    <scope>NUCLEOTIDE SEQUENCE</scope>
    <source>
        <strain evidence="1">CBS 110217</strain>
    </source>
</reference>
<feature type="non-terminal residue" evidence="1">
    <location>
        <position position="160"/>
    </location>
</feature>
<comment type="caution">
    <text evidence="1">The sequence shown here is derived from an EMBL/GenBank/DDBJ whole genome shotgun (WGS) entry which is preliminary data.</text>
</comment>
<proteinExistence type="predicted"/>
<accession>A0A9P4HKF8</accession>
<keyword evidence="2" id="KW-1185">Reference proteome</keyword>
<sequence>FLHRFVRKLLTEPERDYFWSRFGPQESIRSRLGDASQFLAGRYVARLFAAKEAMRKACDHFEPSSRGFQGLMVLTRGILDSYGPDHRRDGSQSAAPQGLILDALHVSHDDDQHREYQSTIREMAGGPTNSNALDGQLCPISISHDGDFATAIAIVPHIRE</sequence>